<evidence type="ECO:0000313" key="2">
    <source>
        <dbReference type="Proteomes" id="UP000030121"/>
    </source>
</evidence>
<evidence type="ECO:0000313" key="1">
    <source>
        <dbReference type="EMBL" id="KGO89682.1"/>
    </source>
</evidence>
<reference evidence="1 2" key="1">
    <citation type="submission" date="2013-09" db="EMBL/GenBank/DDBJ databases">
        <authorList>
            <person name="Zeng Z."/>
            <person name="Chen C."/>
        </authorList>
    </citation>
    <scope>NUCLEOTIDE SEQUENCE [LARGE SCALE GENOMIC DNA]</scope>
    <source>
        <strain evidence="1 2">GH29-5</strain>
    </source>
</reference>
<dbReference type="STRING" id="1121899.GCA_000430025_01944"/>
<protein>
    <submittedName>
        <fullName evidence="1">Uncharacterized protein</fullName>
    </submittedName>
</protein>
<proteinExistence type="predicted"/>
<accession>A0A0A2MAL5</accession>
<name>A0A0A2MAL5_9FLAO</name>
<dbReference type="eggNOG" id="ENOG5032YX8">
    <property type="taxonomic scope" value="Bacteria"/>
</dbReference>
<dbReference type="AlphaFoldDB" id="A0A0A2MAL5"/>
<sequence length="160" mass="18789">MKQLLSLIISLFVFLIQDLSDIREQYYAASKTKQAAEKFYANLVAYNKDNKTMLAYKGAALTLQSKFTSDKKARKELFTEGVMLLENCVKKEPKNTEIRLIRLSIQEHTPKFLKYKANIEEDKKMILTSFDKEPKELQNYIRLYSQQSKLFTESEKQKIK</sequence>
<dbReference type="EMBL" id="JRLW01000005">
    <property type="protein sequence ID" value="KGO89682.1"/>
    <property type="molecule type" value="Genomic_DNA"/>
</dbReference>
<dbReference type="Proteomes" id="UP000030121">
    <property type="component" value="Unassembled WGS sequence"/>
</dbReference>
<organism evidence="1 2">
    <name type="scientific">Flavobacterium suncheonense GH29-5 = DSM 17707</name>
    <dbReference type="NCBI Taxonomy" id="1121899"/>
    <lineage>
        <taxon>Bacteria</taxon>
        <taxon>Pseudomonadati</taxon>
        <taxon>Bacteroidota</taxon>
        <taxon>Flavobacteriia</taxon>
        <taxon>Flavobacteriales</taxon>
        <taxon>Flavobacteriaceae</taxon>
        <taxon>Flavobacterium</taxon>
    </lineage>
</organism>
<dbReference type="RefSeq" id="WP_026980377.1">
    <property type="nucleotide sequence ID" value="NZ_AUCZ01000008.1"/>
</dbReference>
<gene>
    <name evidence="1" type="ORF">Q764_05665</name>
</gene>
<dbReference type="OrthoDB" id="663842at2"/>
<keyword evidence="2" id="KW-1185">Reference proteome</keyword>
<comment type="caution">
    <text evidence="1">The sequence shown here is derived from an EMBL/GenBank/DDBJ whole genome shotgun (WGS) entry which is preliminary data.</text>
</comment>